<organism evidence="1 2">
    <name type="scientific">Chitinophaga dinghuensis</name>
    <dbReference type="NCBI Taxonomy" id="1539050"/>
    <lineage>
        <taxon>Bacteria</taxon>
        <taxon>Pseudomonadati</taxon>
        <taxon>Bacteroidota</taxon>
        <taxon>Chitinophagia</taxon>
        <taxon>Chitinophagales</taxon>
        <taxon>Chitinophagaceae</taxon>
        <taxon>Chitinophaga</taxon>
    </lineage>
</organism>
<dbReference type="EMBL" id="QLMA01000001">
    <property type="protein sequence ID" value="RAJ87950.1"/>
    <property type="molecule type" value="Genomic_DNA"/>
</dbReference>
<protein>
    <submittedName>
        <fullName evidence="1">Uncharacterized protein</fullName>
    </submittedName>
</protein>
<gene>
    <name evidence="1" type="ORF">CLV59_101715</name>
</gene>
<proteinExistence type="predicted"/>
<evidence type="ECO:0000313" key="2">
    <source>
        <dbReference type="Proteomes" id="UP000249819"/>
    </source>
</evidence>
<name>A0A327WF16_9BACT</name>
<dbReference type="RefSeq" id="WP_111590614.1">
    <property type="nucleotide sequence ID" value="NZ_QLMA01000001.1"/>
</dbReference>
<comment type="caution">
    <text evidence="1">The sequence shown here is derived from an EMBL/GenBank/DDBJ whole genome shotgun (WGS) entry which is preliminary data.</text>
</comment>
<dbReference type="Proteomes" id="UP000249819">
    <property type="component" value="Unassembled WGS sequence"/>
</dbReference>
<dbReference type="OrthoDB" id="980645at2"/>
<sequence>MRKKLITILLLLTWFCQLSGRYFVMLEFYVSQQYIAANLCENRDKPKLHCNGKCHLRKQLSAEEKRNEENPERRAEHKSEVFHAGNHLAITFQATTFSTQQQFKIPITIGSPVDQPTAVFHPPATA</sequence>
<reference evidence="1 2" key="1">
    <citation type="submission" date="2018-06" db="EMBL/GenBank/DDBJ databases">
        <title>Genomic Encyclopedia of Archaeal and Bacterial Type Strains, Phase II (KMG-II): from individual species to whole genera.</title>
        <authorList>
            <person name="Goeker M."/>
        </authorList>
    </citation>
    <scope>NUCLEOTIDE SEQUENCE [LARGE SCALE GENOMIC DNA]</scope>
    <source>
        <strain evidence="1 2">DSM 29821</strain>
    </source>
</reference>
<keyword evidence="2" id="KW-1185">Reference proteome</keyword>
<evidence type="ECO:0000313" key="1">
    <source>
        <dbReference type="EMBL" id="RAJ87950.1"/>
    </source>
</evidence>
<accession>A0A327WF16</accession>
<dbReference type="AlphaFoldDB" id="A0A327WF16"/>